<evidence type="ECO:0000256" key="1">
    <source>
        <dbReference type="ARBA" id="ARBA00022729"/>
    </source>
</evidence>
<dbReference type="Gene3D" id="2.60.40.10">
    <property type="entry name" value="Immunoglobulins"/>
    <property type="match status" value="3"/>
</dbReference>
<dbReference type="SMART" id="SM00408">
    <property type="entry name" value="IGc2"/>
    <property type="match status" value="2"/>
</dbReference>
<dbReference type="GO" id="GO:0005886">
    <property type="term" value="C:plasma membrane"/>
    <property type="evidence" value="ECO:0007669"/>
    <property type="project" value="TreeGrafter"/>
</dbReference>
<dbReference type="InterPro" id="IPR050958">
    <property type="entry name" value="Cell_Adh-Cytoskel_Orgn"/>
</dbReference>
<keyword evidence="2" id="KW-1015">Disulfide bond</keyword>
<evidence type="ECO:0000256" key="2">
    <source>
        <dbReference type="ARBA" id="ARBA00023157"/>
    </source>
</evidence>
<dbReference type="Proteomes" id="UP000472270">
    <property type="component" value="Unassembled WGS sequence"/>
</dbReference>
<evidence type="ECO:0000259" key="3">
    <source>
        <dbReference type="PROSITE" id="PS50835"/>
    </source>
</evidence>
<dbReference type="Ensembl" id="ENSSRHT00000039553.1">
    <property type="protein sequence ID" value="ENSSRHP00000038451.1"/>
    <property type="gene ID" value="ENSSRHG00000019613.1"/>
</dbReference>
<dbReference type="GO" id="GO:0007156">
    <property type="term" value="P:homophilic cell adhesion via plasma membrane adhesion molecules"/>
    <property type="evidence" value="ECO:0007669"/>
    <property type="project" value="TreeGrafter"/>
</dbReference>
<dbReference type="InterPro" id="IPR007110">
    <property type="entry name" value="Ig-like_dom"/>
</dbReference>
<keyword evidence="1" id="KW-0732">Signal</keyword>
<dbReference type="InterPro" id="IPR013783">
    <property type="entry name" value="Ig-like_fold"/>
</dbReference>
<keyword evidence="5" id="KW-1185">Reference proteome</keyword>
<feature type="domain" description="Ig-like" evidence="3">
    <location>
        <begin position="1"/>
        <end position="95"/>
    </location>
</feature>
<name>A0A673IHZ2_9TELE</name>
<feature type="domain" description="Ig-like" evidence="3">
    <location>
        <begin position="186"/>
        <end position="221"/>
    </location>
</feature>
<protein>
    <recommendedName>
        <fullName evidence="3">Ig-like domain-containing protein</fullName>
    </recommendedName>
</protein>
<dbReference type="InterPro" id="IPR003599">
    <property type="entry name" value="Ig_sub"/>
</dbReference>
<accession>A0A673IHZ2</accession>
<dbReference type="CDD" id="cd00096">
    <property type="entry name" value="Ig"/>
    <property type="match status" value="1"/>
</dbReference>
<dbReference type="SUPFAM" id="SSF48726">
    <property type="entry name" value="Immunoglobulin"/>
    <property type="match status" value="3"/>
</dbReference>
<evidence type="ECO:0000313" key="5">
    <source>
        <dbReference type="Proteomes" id="UP000472270"/>
    </source>
</evidence>
<dbReference type="PANTHER" id="PTHR45080">
    <property type="entry name" value="CONTACTIN 5"/>
    <property type="match status" value="1"/>
</dbReference>
<dbReference type="InterPro" id="IPR013098">
    <property type="entry name" value="Ig_I-set"/>
</dbReference>
<proteinExistence type="predicted"/>
<dbReference type="AlphaFoldDB" id="A0A673IHZ2"/>
<dbReference type="Pfam" id="PF13927">
    <property type="entry name" value="Ig_3"/>
    <property type="match status" value="1"/>
</dbReference>
<dbReference type="Pfam" id="PF07679">
    <property type="entry name" value="I-set"/>
    <property type="match status" value="1"/>
</dbReference>
<evidence type="ECO:0000313" key="4">
    <source>
        <dbReference type="Ensembl" id="ENSSRHP00000038451.1"/>
    </source>
</evidence>
<dbReference type="PANTHER" id="PTHR45080:SF8">
    <property type="entry name" value="IG-LIKE DOMAIN-CONTAINING PROTEIN"/>
    <property type="match status" value="1"/>
</dbReference>
<dbReference type="InterPro" id="IPR003598">
    <property type="entry name" value="Ig_sub2"/>
</dbReference>
<organism evidence="4 5">
    <name type="scientific">Sinocyclocheilus rhinocerous</name>
    <dbReference type="NCBI Taxonomy" id="307959"/>
    <lineage>
        <taxon>Eukaryota</taxon>
        <taxon>Metazoa</taxon>
        <taxon>Chordata</taxon>
        <taxon>Craniata</taxon>
        <taxon>Vertebrata</taxon>
        <taxon>Euteleostomi</taxon>
        <taxon>Actinopterygii</taxon>
        <taxon>Neopterygii</taxon>
        <taxon>Teleostei</taxon>
        <taxon>Ostariophysi</taxon>
        <taxon>Cypriniformes</taxon>
        <taxon>Cyprinidae</taxon>
        <taxon>Cyprininae</taxon>
        <taxon>Sinocyclocheilus</taxon>
    </lineage>
</organism>
<dbReference type="InterPro" id="IPR036179">
    <property type="entry name" value="Ig-like_dom_sf"/>
</dbReference>
<reference evidence="4" key="1">
    <citation type="submission" date="2025-08" db="UniProtKB">
        <authorList>
            <consortium name="Ensembl"/>
        </authorList>
    </citation>
    <scope>IDENTIFICATION</scope>
</reference>
<dbReference type="PROSITE" id="PS50835">
    <property type="entry name" value="IG_LIKE"/>
    <property type="match status" value="3"/>
</dbReference>
<dbReference type="SMART" id="SM00409">
    <property type="entry name" value="IG"/>
    <property type="match status" value="2"/>
</dbReference>
<reference evidence="4" key="2">
    <citation type="submission" date="2025-09" db="UniProtKB">
        <authorList>
            <consortium name="Ensembl"/>
        </authorList>
    </citation>
    <scope>IDENTIFICATION</scope>
</reference>
<sequence>TINMKYYNINCNIICILSSLQAQVIAAYHICSDSEGEISWLKGGEDVDEDRHVVEKIDESSSKLMLKNFELDDTGIYTCVFENDHGTKKMNYQIYVYQTPDFGNTPAYHEFLVNQTATIPCVVSGKPAVEIHWFRNDRHLRILPDKSLQILRIQQEDSGTYTCEGRIKGRPIIRELQIYVVVNEPPTVLILQERKSVFAGPNSTVSIACRVKGVPRPNISWILCCLFRDLL</sequence>
<feature type="domain" description="Ig-like" evidence="3">
    <location>
        <begin position="100"/>
        <end position="163"/>
    </location>
</feature>